<evidence type="ECO:0000313" key="1">
    <source>
        <dbReference type="EMBL" id="KRX93532.1"/>
    </source>
</evidence>
<sequence>MSSRKCLSNPDSFFHICGSFVVKSKRQKTDFVKKAYFAYFAIAEMEQKKLKSLPFGVPMVWWEPQNHVDDCYFCLSNEVAEKPALTVTLKWSMEIHLSYLFTQCELNDLVRDLGFPKVGAEILGSRLQSKHMLAPGITVWMYRKRETEFTPFFRERRLSCVF</sequence>
<evidence type="ECO:0000313" key="2">
    <source>
        <dbReference type="Proteomes" id="UP000054815"/>
    </source>
</evidence>
<reference evidence="1 2" key="1">
    <citation type="submission" date="2015-01" db="EMBL/GenBank/DDBJ databases">
        <title>Evolution of Trichinella species and genotypes.</title>
        <authorList>
            <person name="Korhonen P.K."/>
            <person name="Edoardo P."/>
            <person name="Giuseppe L.R."/>
            <person name="Gasser R.B."/>
        </authorList>
    </citation>
    <scope>NUCLEOTIDE SEQUENCE [LARGE SCALE GENOMIC DNA]</scope>
    <source>
        <strain evidence="1">ISS141</strain>
    </source>
</reference>
<name>A0A0V0Y0I9_TRIPS</name>
<organism evidence="1 2">
    <name type="scientific">Trichinella pseudospiralis</name>
    <name type="common">Parasitic roundworm</name>
    <dbReference type="NCBI Taxonomy" id="6337"/>
    <lineage>
        <taxon>Eukaryota</taxon>
        <taxon>Metazoa</taxon>
        <taxon>Ecdysozoa</taxon>
        <taxon>Nematoda</taxon>
        <taxon>Enoplea</taxon>
        <taxon>Dorylaimia</taxon>
        <taxon>Trichinellida</taxon>
        <taxon>Trichinellidae</taxon>
        <taxon>Trichinella</taxon>
    </lineage>
</organism>
<dbReference type="AlphaFoldDB" id="A0A0V0Y0I9"/>
<protein>
    <submittedName>
        <fullName evidence="1">Uncharacterized protein</fullName>
    </submittedName>
</protein>
<accession>A0A0V0Y0I9</accession>
<gene>
    <name evidence="1" type="ORF">T4E_1165</name>
</gene>
<comment type="caution">
    <text evidence="1">The sequence shown here is derived from an EMBL/GenBank/DDBJ whole genome shotgun (WGS) entry which is preliminary data.</text>
</comment>
<proteinExistence type="predicted"/>
<dbReference type="EMBL" id="JYDU01000087">
    <property type="protein sequence ID" value="KRX93532.1"/>
    <property type="molecule type" value="Genomic_DNA"/>
</dbReference>
<dbReference type="Proteomes" id="UP000054815">
    <property type="component" value="Unassembled WGS sequence"/>
</dbReference>